<dbReference type="Gene3D" id="1.20.120.330">
    <property type="entry name" value="Nucleotidyltransferases domain 2"/>
    <property type="match status" value="1"/>
</dbReference>
<dbReference type="PIRSF" id="PIRSF000812">
    <property type="entry name" value="AAD"/>
    <property type="match status" value="1"/>
</dbReference>
<dbReference type="SUPFAM" id="SSF81631">
    <property type="entry name" value="PAP/OAS1 substrate-binding domain"/>
    <property type="match status" value="1"/>
</dbReference>
<dbReference type="Pfam" id="PF04439">
    <property type="entry name" value="Adenyl_transf"/>
    <property type="match status" value="1"/>
</dbReference>
<proteinExistence type="predicted"/>
<dbReference type="InterPro" id="IPR007530">
    <property type="entry name" value="Aminoglycoside_adenylylTfrase"/>
</dbReference>
<reference evidence="1 2" key="1">
    <citation type="submission" date="2019-07" db="EMBL/GenBank/DDBJ databases">
        <title>Genome sequencing of KACC 19320.</title>
        <authorList>
            <person name="Heo J."/>
            <person name="Kim S.-J."/>
            <person name="Kim J.-S."/>
            <person name="Hong S.-B."/>
            <person name="Kwon S.-W."/>
        </authorList>
    </citation>
    <scope>NUCLEOTIDE SEQUENCE [LARGE SCALE GENOMIC DNA]</scope>
    <source>
        <strain evidence="1 2">KACC 19320</strain>
    </source>
</reference>
<dbReference type="InterPro" id="IPR043519">
    <property type="entry name" value="NT_sf"/>
</dbReference>
<evidence type="ECO:0000313" key="2">
    <source>
        <dbReference type="Proteomes" id="UP000315128"/>
    </source>
</evidence>
<dbReference type="GO" id="GO:0016779">
    <property type="term" value="F:nucleotidyltransferase activity"/>
    <property type="evidence" value="ECO:0007669"/>
    <property type="project" value="UniProtKB-KW"/>
</dbReference>
<protein>
    <submittedName>
        <fullName evidence="1">Aminoglycoside 6-adenylyltransferase</fullName>
    </submittedName>
</protein>
<sequence length="276" mass="32588">MRKDQEMMKLILEIAQSDERVRAVYLNGSRANPNINRDKYQDYDIVYIVTEISSFIEDKKFPQKFGTPLIIQEPQSPRPDGHHTWLMLFQDGVRIDLQIENKDKNSFGEDTLTIPLLDKDNILKEIPSSNDKGYWIKKPTEAEYAASCNEFWWCLNNVAKGIKRQQISYTMRMYMETVHLELETMLDWFIAVQHNFELTTGMWGKHIKSYLPDELYEAYKKTYLSEDEKDSWQAIFTACDLFHLLANDVGKRLNFTYEQSDEDGMRVYLNMIKNSE</sequence>
<name>A0A514ZAT3_9LACT</name>
<accession>A0A514ZAT3</accession>
<dbReference type="Gene3D" id="3.30.460.10">
    <property type="entry name" value="Beta Polymerase, domain 2"/>
    <property type="match status" value="1"/>
</dbReference>
<dbReference type="RefSeq" id="WP_142767236.1">
    <property type="nucleotide sequence ID" value="NZ_CP041356.1"/>
</dbReference>
<gene>
    <name evidence="1" type="primary">ant(6)</name>
    <name evidence="1" type="ORF">FLP15_11570</name>
</gene>
<keyword evidence="2" id="KW-1185">Reference proteome</keyword>
<keyword evidence="1" id="KW-0548">Nucleotidyltransferase</keyword>
<dbReference type="EMBL" id="CP041356">
    <property type="protein sequence ID" value="QDK71689.1"/>
    <property type="molecule type" value="Genomic_DNA"/>
</dbReference>
<dbReference type="OrthoDB" id="9776406at2"/>
<keyword evidence="1" id="KW-0808">Transferase</keyword>
<dbReference type="Proteomes" id="UP000315128">
    <property type="component" value="Chromosome"/>
</dbReference>
<dbReference type="AlphaFoldDB" id="A0A514ZAT3"/>
<dbReference type="SUPFAM" id="SSF81301">
    <property type="entry name" value="Nucleotidyltransferase"/>
    <property type="match status" value="1"/>
</dbReference>
<organism evidence="1 2">
    <name type="scientific">Lactococcus protaetiae</name>
    <dbReference type="NCBI Taxonomy" id="2592653"/>
    <lineage>
        <taxon>Bacteria</taxon>
        <taxon>Bacillati</taxon>
        <taxon>Bacillota</taxon>
        <taxon>Bacilli</taxon>
        <taxon>Lactobacillales</taxon>
        <taxon>Streptococcaceae</taxon>
        <taxon>Lactococcus</taxon>
    </lineage>
</organism>
<evidence type="ECO:0000313" key="1">
    <source>
        <dbReference type="EMBL" id="QDK71689.1"/>
    </source>
</evidence>
<dbReference type="KEGG" id="lack:FLP15_11570"/>